<name>A0A4Z0D1K3_9FIRM</name>
<dbReference type="GO" id="GO:0022857">
    <property type="term" value="F:transmembrane transporter activity"/>
    <property type="evidence" value="ECO:0007669"/>
    <property type="project" value="InterPro"/>
</dbReference>
<feature type="transmembrane region" description="Helical" evidence="1">
    <location>
        <begin position="31"/>
        <end position="54"/>
    </location>
</feature>
<dbReference type="Pfam" id="PF12822">
    <property type="entry name" value="ECF_trnsprt"/>
    <property type="match status" value="1"/>
</dbReference>
<reference evidence="2 3" key="1">
    <citation type="submission" date="2019-03" db="EMBL/GenBank/DDBJ databases">
        <title>Draft genome sequence data and analysis of a Fermenting Bacterium, Soehngenia longevitae strain 1933PT, isolated from petroleum reservoir in Azerbaijan.</title>
        <authorList>
            <person name="Grouzdev D.S."/>
            <person name="Bidzhieva S.K."/>
            <person name="Sokolova D.S."/>
            <person name="Tourova T.P."/>
            <person name="Poltaraus A.B."/>
            <person name="Nazina T.N."/>
        </authorList>
    </citation>
    <scope>NUCLEOTIDE SEQUENCE [LARGE SCALE GENOMIC DNA]</scope>
    <source>
        <strain evidence="2 3">1933P</strain>
    </source>
</reference>
<evidence type="ECO:0000313" key="3">
    <source>
        <dbReference type="Proteomes" id="UP000298381"/>
    </source>
</evidence>
<keyword evidence="1" id="KW-0812">Transmembrane</keyword>
<proteinExistence type="predicted"/>
<dbReference type="OrthoDB" id="9813540at2"/>
<evidence type="ECO:0000256" key="1">
    <source>
        <dbReference type="SAM" id="Phobius"/>
    </source>
</evidence>
<evidence type="ECO:0000313" key="2">
    <source>
        <dbReference type="EMBL" id="TFZ39630.1"/>
    </source>
</evidence>
<dbReference type="Proteomes" id="UP000298381">
    <property type="component" value="Unassembled WGS sequence"/>
</dbReference>
<feature type="transmembrane region" description="Helical" evidence="1">
    <location>
        <begin position="196"/>
        <end position="219"/>
    </location>
</feature>
<gene>
    <name evidence="2" type="ORF">E4100_07370</name>
</gene>
<feature type="transmembrane region" description="Helical" evidence="1">
    <location>
        <begin position="66"/>
        <end position="91"/>
    </location>
</feature>
<comment type="caution">
    <text evidence="2">The sequence shown here is derived from an EMBL/GenBank/DDBJ whole genome shotgun (WGS) entry which is preliminary data.</text>
</comment>
<feature type="transmembrane region" description="Helical" evidence="1">
    <location>
        <begin position="239"/>
        <end position="264"/>
    </location>
</feature>
<keyword evidence="1" id="KW-1133">Transmembrane helix</keyword>
<keyword evidence="1" id="KW-0472">Membrane</keyword>
<dbReference type="AlphaFoldDB" id="A0A4Z0D1K3"/>
<feature type="transmembrane region" description="Helical" evidence="1">
    <location>
        <begin position="137"/>
        <end position="159"/>
    </location>
</feature>
<organism evidence="2 3">
    <name type="scientific">Soehngenia longivitae</name>
    <dbReference type="NCBI Taxonomy" id="2562294"/>
    <lineage>
        <taxon>Bacteria</taxon>
        <taxon>Bacillati</taxon>
        <taxon>Bacillota</taxon>
        <taxon>Tissierellia</taxon>
        <taxon>Tissierellales</taxon>
        <taxon>Tissierellaceae</taxon>
        <taxon>Soehngenia</taxon>
    </lineage>
</organism>
<sequence length="267" mass="28877">MINFGISTGIQKELERRGKVKKSKSVNVRKLTVIGVLGAISIVLGMTPLGFIPVGPTKATVMHIPVIIGAILEGPVVGALVGLIFGLFSIYQAITAPTPVSPFFLNPLVSVLPRILIGITSYYSYRLFNKIGNKKTIWIMDIIWSAIIVYLAHGLYLNIVNYTTVWEILINIILIALTGIMIYMTTKKFKGKSIDVLVSAVIGTLTNTVLVLSMIYLIYGEQFVESLGQDTQFVGRVIAGIGVANGIPETIIAAIVVSSVVSAVKRK</sequence>
<dbReference type="EMBL" id="SRIB01000010">
    <property type="protein sequence ID" value="TFZ39630.1"/>
    <property type="molecule type" value="Genomic_DNA"/>
</dbReference>
<accession>A0A4Z0D1K3</accession>
<dbReference type="InterPro" id="IPR024529">
    <property type="entry name" value="ECF_trnsprt_substrate-spec"/>
</dbReference>
<keyword evidence="3" id="KW-1185">Reference proteome</keyword>
<protein>
    <submittedName>
        <fullName evidence="2">ECF transporter S component</fullName>
    </submittedName>
</protein>
<feature type="transmembrane region" description="Helical" evidence="1">
    <location>
        <begin position="103"/>
        <end position="125"/>
    </location>
</feature>
<feature type="transmembrane region" description="Helical" evidence="1">
    <location>
        <begin position="165"/>
        <end position="184"/>
    </location>
</feature>
<dbReference type="Gene3D" id="1.10.1760.20">
    <property type="match status" value="1"/>
</dbReference>